<dbReference type="EMBL" id="KB007874">
    <property type="protein sequence ID" value="ELR22696.1"/>
    <property type="molecule type" value="Genomic_DNA"/>
</dbReference>
<protein>
    <submittedName>
        <fullName evidence="2">HIV1 Tat interactive protein 2, 30kDa, putative</fullName>
    </submittedName>
</protein>
<dbReference type="Gene3D" id="3.40.50.720">
    <property type="entry name" value="NAD(P)-binding Rossmann-like Domain"/>
    <property type="match status" value="1"/>
</dbReference>
<dbReference type="GeneID" id="14923654"/>
<organism evidence="2 3">
    <name type="scientific">Acanthamoeba castellanii (strain ATCC 30010 / Neff)</name>
    <dbReference type="NCBI Taxonomy" id="1257118"/>
    <lineage>
        <taxon>Eukaryota</taxon>
        <taxon>Amoebozoa</taxon>
        <taxon>Discosea</taxon>
        <taxon>Longamoebia</taxon>
        <taxon>Centramoebida</taxon>
        <taxon>Acanthamoebidae</taxon>
        <taxon>Acanthamoeba</taxon>
    </lineage>
</organism>
<dbReference type="SUPFAM" id="SSF51735">
    <property type="entry name" value="NAD(P)-binding Rossmann-fold domains"/>
    <property type="match status" value="1"/>
</dbReference>
<accession>L8HE84</accession>
<dbReference type="InterPro" id="IPR036291">
    <property type="entry name" value="NAD(P)-bd_dom_sf"/>
</dbReference>
<evidence type="ECO:0000259" key="1">
    <source>
        <dbReference type="Pfam" id="PF13460"/>
    </source>
</evidence>
<dbReference type="InterPro" id="IPR016040">
    <property type="entry name" value="NAD(P)-bd_dom"/>
</dbReference>
<dbReference type="Proteomes" id="UP000011083">
    <property type="component" value="Unassembled WGS sequence"/>
</dbReference>
<reference evidence="2 3" key="1">
    <citation type="journal article" date="2013" name="Genome Biol.">
        <title>Genome of Acanthamoeba castellanii highlights extensive lateral gene transfer and early evolution of tyrosine kinase signaling.</title>
        <authorList>
            <person name="Clarke M."/>
            <person name="Lohan A.J."/>
            <person name="Liu B."/>
            <person name="Lagkouvardos I."/>
            <person name="Roy S."/>
            <person name="Zafar N."/>
            <person name="Bertelli C."/>
            <person name="Schilde C."/>
            <person name="Kianianmomeni A."/>
            <person name="Burglin T.R."/>
            <person name="Frech C."/>
            <person name="Turcotte B."/>
            <person name="Kopec K.O."/>
            <person name="Synnott J.M."/>
            <person name="Choo C."/>
            <person name="Paponov I."/>
            <person name="Finkler A."/>
            <person name="Soon Heng Tan C."/>
            <person name="Hutchins A.P."/>
            <person name="Weinmeier T."/>
            <person name="Rattei T."/>
            <person name="Chu J.S."/>
            <person name="Gimenez G."/>
            <person name="Irimia M."/>
            <person name="Rigden D.J."/>
            <person name="Fitzpatrick D.A."/>
            <person name="Lorenzo-Morales J."/>
            <person name="Bateman A."/>
            <person name="Chiu C.H."/>
            <person name="Tang P."/>
            <person name="Hegemann P."/>
            <person name="Fromm H."/>
            <person name="Raoult D."/>
            <person name="Greub G."/>
            <person name="Miranda-Saavedra D."/>
            <person name="Chen N."/>
            <person name="Nash P."/>
            <person name="Ginger M.L."/>
            <person name="Horn M."/>
            <person name="Schaap P."/>
            <person name="Caler L."/>
            <person name="Loftus B."/>
        </authorList>
    </citation>
    <scope>NUCLEOTIDE SEQUENCE [LARGE SCALE GENOMIC DNA]</scope>
    <source>
        <strain evidence="2 3">Neff</strain>
    </source>
</reference>
<dbReference type="PANTHER" id="PTHR14097:SF7">
    <property type="entry name" value="OXIDOREDUCTASE HTATIP2"/>
    <property type="match status" value="1"/>
</dbReference>
<feature type="domain" description="NAD(P)-binding" evidence="1">
    <location>
        <begin position="5"/>
        <end position="129"/>
    </location>
</feature>
<dbReference type="GO" id="GO:0005737">
    <property type="term" value="C:cytoplasm"/>
    <property type="evidence" value="ECO:0007669"/>
    <property type="project" value="TreeGrafter"/>
</dbReference>
<dbReference type="KEGG" id="acan:ACA1_081870"/>
<dbReference type="STRING" id="1257118.L8HE84"/>
<dbReference type="RefSeq" id="XP_004367777.1">
    <property type="nucleotide sequence ID" value="XM_004367720.1"/>
</dbReference>
<evidence type="ECO:0000313" key="3">
    <source>
        <dbReference type="Proteomes" id="UP000011083"/>
    </source>
</evidence>
<keyword evidence="3" id="KW-1185">Reference proteome</keyword>
<dbReference type="PANTHER" id="PTHR14097">
    <property type="entry name" value="OXIDOREDUCTASE HTATIP2"/>
    <property type="match status" value="1"/>
</dbReference>
<dbReference type="Pfam" id="PF13460">
    <property type="entry name" value="NAD_binding_10"/>
    <property type="match status" value="1"/>
</dbReference>
<proteinExistence type="predicted"/>
<dbReference type="AlphaFoldDB" id="L8HE84"/>
<evidence type="ECO:0000313" key="2">
    <source>
        <dbReference type="EMBL" id="ELR22696.1"/>
    </source>
</evidence>
<dbReference type="GO" id="GO:0051170">
    <property type="term" value="P:import into nucleus"/>
    <property type="evidence" value="ECO:0007669"/>
    <property type="project" value="TreeGrafter"/>
</dbReference>
<dbReference type="OMA" id="FARTTIW"/>
<sequence length="159" mass="17993">MDEMEQHADSFKDHDVAFCTFGTTRKDAGSAEAFVKIDHGYTVKFGSLCKDHGVKHFHLLTSMGSNPNSWFLYPKTKGQNEEDIKEMDFARTTIWRPGLLGRGDKARLVEKLAKYVSSEMPVARLAHAMRLHAEHILENDESPKVEIFGNKEINAIAKE</sequence>
<dbReference type="VEuPathDB" id="AmoebaDB:ACA1_081870"/>
<gene>
    <name evidence="2" type="ORF">ACA1_081870</name>
</gene>
<dbReference type="OrthoDB" id="430436at2759"/>
<name>L8HE84_ACACF</name>